<dbReference type="GeneID" id="44998774"/>
<dbReference type="Pfam" id="PF18765">
    <property type="entry name" value="Polbeta"/>
    <property type="match status" value="1"/>
</dbReference>
<dbReference type="SMR" id="Q97GR8"/>
<dbReference type="AlphaFoldDB" id="Q97GR8"/>
<sequence length="298" mass="35000">MENDILKYQKAYNTIVKLLKSNEKVLATMVFGSIVSGDLWEESDIDLFVIIDEEMANIKNIYMEQNDVPIHIKLMGKNKFVLLNENDIKGGFFHRIFASSKLVFSKDKDITEKYDSGRYYPDIDREKWNMVYISDLLKSLGLCKKYLNNKRIYTAYYFSVKCVEEFSKLYINHSGYMVNKDDVNMLTNINGDFKNYIDNLFFSKDNVEEAIKEVVDKIEEFINKNIKSITAILIDYMRDKDKSLSAEDINTDPVFNDFSINFEEILSKLWEFNIIKKGTRKYSIKDGKALCMENVYYL</sequence>
<dbReference type="STRING" id="272562.CA_C2298"/>
<dbReference type="Gene3D" id="3.30.460.10">
    <property type="entry name" value="Beta Polymerase, domain 2"/>
    <property type="match status" value="1"/>
</dbReference>
<gene>
    <name evidence="2" type="ordered locus">CA_C2298</name>
</gene>
<dbReference type="CDD" id="cd05403">
    <property type="entry name" value="NT_KNTase_like"/>
    <property type="match status" value="1"/>
</dbReference>
<organism evidence="2 3">
    <name type="scientific">Clostridium acetobutylicum (strain ATCC 824 / DSM 792 / JCM 1419 / IAM 19013 / LMG 5710 / NBRC 13948 / NRRL B-527 / VKM B-1787 / 2291 / W)</name>
    <dbReference type="NCBI Taxonomy" id="272562"/>
    <lineage>
        <taxon>Bacteria</taxon>
        <taxon>Bacillati</taxon>
        <taxon>Bacillota</taxon>
        <taxon>Clostridia</taxon>
        <taxon>Eubacteriales</taxon>
        <taxon>Clostridiaceae</taxon>
        <taxon>Clostridium</taxon>
    </lineage>
</organism>
<dbReference type="RefSeq" id="WP_010965595.1">
    <property type="nucleotide sequence ID" value="NC_003030.1"/>
</dbReference>
<dbReference type="DNASU" id="1118481"/>
<dbReference type="PIR" id="C97183">
    <property type="entry name" value="C97183"/>
</dbReference>
<dbReference type="OrthoDB" id="2539715at2"/>
<keyword evidence="3" id="KW-1185">Reference proteome</keyword>
<reference evidence="2 3" key="1">
    <citation type="journal article" date="2001" name="J. Bacteriol.">
        <title>Genome sequence and comparative analysis of the solvent-producing bacterium Clostridium acetobutylicum.</title>
        <authorList>
            <person name="Nolling J."/>
            <person name="Breton G."/>
            <person name="Omelchenko M.V."/>
            <person name="Makarova K.S."/>
            <person name="Zeng Q."/>
            <person name="Gibson R."/>
            <person name="Lee H.M."/>
            <person name="Dubois J."/>
            <person name="Qiu D."/>
            <person name="Hitti J."/>
            <person name="Wolf Y.I."/>
            <person name="Tatusov R.L."/>
            <person name="Sabathe F."/>
            <person name="Doucette-Stamm L."/>
            <person name="Soucaille P."/>
            <person name="Daly M.J."/>
            <person name="Bennett G.N."/>
            <person name="Koonin E.V."/>
            <person name="Smith D.R."/>
        </authorList>
    </citation>
    <scope>NUCLEOTIDE SEQUENCE [LARGE SCALE GENOMIC DNA]</scope>
    <source>
        <strain evidence="3">ATCC 824 / DSM 792 / JCM 1419 / LMG 5710 / VKM B-1787</strain>
    </source>
</reference>
<dbReference type="HOGENOM" id="CLU_935959_0_0_9"/>
<dbReference type="InterPro" id="IPR041633">
    <property type="entry name" value="Polbeta"/>
</dbReference>
<evidence type="ECO:0000259" key="1">
    <source>
        <dbReference type="Pfam" id="PF18765"/>
    </source>
</evidence>
<dbReference type="eggNOG" id="COG1708">
    <property type="taxonomic scope" value="Bacteria"/>
</dbReference>
<dbReference type="InterPro" id="IPR043519">
    <property type="entry name" value="NT_sf"/>
</dbReference>
<name>Q97GR8_CLOAB</name>
<protein>
    <submittedName>
        <fullName evidence="2">Predicted nucleotidyltransferase</fullName>
    </submittedName>
</protein>
<dbReference type="PATRIC" id="fig|272562.8.peg.2495"/>
<evidence type="ECO:0000313" key="2">
    <source>
        <dbReference type="EMBL" id="AAK80254.1"/>
    </source>
</evidence>
<dbReference type="Proteomes" id="UP000000814">
    <property type="component" value="Chromosome"/>
</dbReference>
<dbReference type="EMBL" id="AE001437">
    <property type="protein sequence ID" value="AAK80254.1"/>
    <property type="molecule type" value="Genomic_DNA"/>
</dbReference>
<evidence type="ECO:0000313" key="3">
    <source>
        <dbReference type="Proteomes" id="UP000000814"/>
    </source>
</evidence>
<dbReference type="SUPFAM" id="SSF81301">
    <property type="entry name" value="Nucleotidyltransferase"/>
    <property type="match status" value="1"/>
</dbReference>
<dbReference type="KEGG" id="cac:CA_C2298"/>
<dbReference type="Gene3D" id="1.20.120.330">
    <property type="entry name" value="Nucleotidyltransferases domain 2"/>
    <property type="match status" value="1"/>
</dbReference>
<accession>Q97GR8</accession>
<proteinExistence type="predicted"/>
<feature type="domain" description="Polymerase beta nucleotidyltransferase" evidence="1">
    <location>
        <begin position="13"/>
        <end position="109"/>
    </location>
</feature>